<accession>A0A3P1CCR1</accession>
<sequence>MKRLSIYLMLLLVSAGCSKKKVAPLSERLQRIWTANVVREGGTMVYTKGGAANIRPGYVGFVLDLSSAAGVTLKDVDGSSVTGQWEVSSDEKRLILKGLTPPPSGTNGTIEFTIGTLTESQLTLVRTTTSLKTGGSINTYELTSP</sequence>
<keyword evidence="2" id="KW-1185">Reference proteome</keyword>
<dbReference type="AlphaFoldDB" id="A0A3P1CCR1"/>
<dbReference type="Proteomes" id="UP000274271">
    <property type="component" value="Unassembled WGS sequence"/>
</dbReference>
<evidence type="ECO:0000313" key="2">
    <source>
        <dbReference type="Proteomes" id="UP000274271"/>
    </source>
</evidence>
<name>A0A3P1CCR1_9BACT</name>
<protein>
    <recommendedName>
        <fullName evidence="3">Lipocalin-like domain-containing protein</fullName>
    </recommendedName>
</protein>
<evidence type="ECO:0000313" key="1">
    <source>
        <dbReference type="EMBL" id="RRB10876.1"/>
    </source>
</evidence>
<dbReference type="PROSITE" id="PS51257">
    <property type="entry name" value="PROKAR_LIPOPROTEIN"/>
    <property type="match status" value="1"/>
</dbReference>
<organism evidence="1 2">
    <name type="scientific">Larkinella knui</name>
    <dbReference type="NCBI Taxonomy" id="2025310"/>
    <lineage>
        <taxon>Bacteria</taxon>
        <taxon>Pseudomonadati</taxon>
        <taxon>Bacteroidota</taxon>
        <taxon>Cytophagia</taxon>
        <taxon>Cytophagales</taxon>
        <taxon>Spirosomataceae</taxon>
        <taxon>Larkinella</taxon>
    </lineage>
</organism>
<evidence type="ECO:0008006" key="3">
    <source>
        <dbReference type="Google" id="ProtNLM"/>
    </source>
</evidence>
<reference evidence="1 2" key="1">
    <citation type="submission" date="2018-11" db="EMBL/GenBank/DDBJ databases">
        <authorList>
            <person name="Zhou Z."/>
            <person name="Wang G."/>
        </authorList>
    </citation>
    <scope>NUCLEOTIDE SEQUENCE [LARGE SCALE GENOMIC DNA]</scope>
    <source>
        <strain evidence="1 2">KCTC42998</strain>
    </source>
</reference>
<gene>
    <name evidence="1" type="ORF">EHT87_27410</name>
</gene>
<dbReference type="RefSeq" id="WP_124909967.1">
    <property type="nucleotide sequence ID" value="NZ_RQJP01000006.1"/>
</dbReference>
<dbReference type="EMBL" id="RQJP01000006">
    <property type="protein sequence ID" value="RRB10876.1"/>
    <property type="molecule type" value="Genomic_DNA"/>
</dbReference>
<comment type="caution">
    <text evidence="1">The sequence shown here is derived from an EMBL/GenBank/DDBJ whole genome shotgun (WGS) entry which is preliminary data.</text>
</comment>
<dbReference type="OrthoDB" id="964758at2"/>
<proteinExistence type="predicted"/>